<protein>
    <submittedName>
        <fullName evidence="2">Uncharacterized protein</fullName>
    </submittedName>
</protein>
<comment type="caution">
    <text evidence="2">The sequence shown here is derived from an EMBL/GenBank/DDBJ whole genome shotgun (WGS) entry which is preliminary data.</text>
</comment>
<name>A0AAD5MU32_PARTN</name>
<keyword evidence="3" id="KW-1185">Reference proteome</keyword>
<evidence type="ECO:0000256" key="1">
    <source>
        <dbReference type="SAM" id="MobiDB-lite"/>
    </source>
</evidence>
<sequence>MFPRHEYETLVDNKKNERKRQKVDFPPSTGDCSLKASRATKKQDISEHIRNSIR</sequence>
<feature type="region of interest" description="Disordered" evidence="1">
    <location>
        <begin position="1"/>
        <end position="54"/>
    </location>
</feature>
<evidence type="ECO:0000313" key="2">
    <source>
        <dbReference type="EMBL" id="KAJ1353734.1"/>
    </source>
</evidence>
<dbReference type="Proteomes" id="UP001196413">
    <property type="component" value="Unassembled WGS sequence"/>
</dbReference>
<dbReference type="EMBL" id="JAHQIW010001826">
    <property type="protein sequence ID" value="KAJ1353734.1"/>
    <property type="molecule type" value="Genomic_DNA"/>
</dbReference>
<dbReference type="AlphaFoldDB" id="A0AAD5MU32"/>
<organism evidence="2 3">
    <name type="scientific">Parelaphostrongylus tenuis</name>
    <name type="common">Meningeal worm</name>
    <dbReference type="NCBI Taxonomy" id="148309"/>
    <lineage>
        <taxon>Eukaryota</taxon>
        <taxon>Metazoa</taxon>
        <taxon>Ecdysozoa</taxon>
        <taxon>Nematoda</taxon>
        <taxon>Chromadorea</taxon>
        <taxon>Rhabditida</taxon>
        <taxon>Rhabditina</taxon>
        <taxon>Rhabditomorpha</taxon>
        <taxon>Strongyloidea</taxon>
        <taxon>Metastrongylidae</taxon>
        <taxon>Parelaphostrongylus</taxon>
    </lineage>
</organism>
<feature type="compositionally biased region" description="Basic and acidic residues" evidence="1">
    <location>
        <begin position="1"/>
        <end position="15"/>
    </location>
</feature>
<gene>
    <name evidence="2" type="ORF">KIN20_010433</name>
</gene>
<evidence type="ECO:0000313" key="3">
    <source>
        <dbReference type="Proteomes" id="UP001196413"/>
    </source>
</evidence>
<proteinExistence type="predicted"/>
<accession>A0AAD5MU32</accession>
<feature type="compositionally biased region" description="Basic and acidic residues" evidence="1">
    <location>
        <begin position="41"/>
        <end position="54"/>
    </location>
</feature>
<reference evidence="2" key="1">
    <citation type="submission" date="2021-06" db="EMBL/GenBank/DDBJ databases">
        <title>Parelaphostrongylus tenuis whole genome reference sequence.</title>
        <authorList>
            <person name="Garwood T.J."/>
            <person name="Larsen P.A."/>
            <person name="Fountain-Jones N.M."/>
            <person name="Garbe J.R."/>
            <person name="Macchietto M.G."/>
            <person name="Kania S.A."/>
            <person name="Gerhold R.W."/>
            <person name="Richards J.E."/>
            <person name="Wolf T.M."/>
        </authorList>
    </citation>
    <scope>NUCLEOTIDE SEQUENCE</scope>
    <source>
        <strain evidence="2">MNPRO001-30</strain>
        <tissue evidence="2">Meninges</tissue>
    </source>
</reference>